<dbReference type="Pfam" id="PF00669">
    <property type="entry name" value="Flagellin_N"/>
    <property type="match status" value="1"/>
</dbReference>
<keyword evidence="6" id="KW-0282">Flagellum</keyword>
<dbReference type="Proteomes" id="UP000191988">
    <property type="component" value="Unassembled WGS sequence"/>
</dbReference>
<evidence type="ECO:0000259" key="4">
    <source>
        <dbReference type="Pfam" id="PF00669"/>
    </source>
</evidence>
<dbReference type="GO" id="GO:0005198">
    <property type="term" value="F:structural molecule activity"/>
    <property type="evidence" value="ECO:0007669"/>
    <property type="project" value="UniProtKB-UniRule"/>
</dbReference>
<keyword evidence="6" id="KW-0966">Cell projection</keyword>
<keyword evidence="3" id="KW-0964">Secreted</keyword>
<evidence type="ECO:0000256" key="1">
    <source>
        <dbReference type="ARBA" id="ARBA00005709"/>
    </source>
</evidence>
<evidence type="ECO:0000256" key="3">
    <source>
        <dbReference type="RuleBase" id="RU362073"/>
    </source>
</evidence>
<gene>
    <name evidence="6" type="primary">flaB</name>
    <name evidence="6" type="ORF">AGR3A_Cc420146</name>
</gene>
<accession>A0A1S7QB76</accession>
<evidence type="ECO:0000313" key="7">
    <source>
        <dbReference type="Proteomes" id="UP000191988"/>
    </source>
</evidence>
<feature type="domain" description="Flagellin C-terminal" evidence="5">
    <location>
        <begin position="362"/>
        <end position="446"/>
    </location>
</feature>
<evidence type="ECO:0000259" key="5">
    <source>
        <dbReference type="Pfam" id="PF00700"/>
    </source>
</evidence>
<keyword evidence="2 3" id="KW-0975">Bacterial flagellum</keyword>
<dbReference type="Pfam" id="PF00700">
    <property type="entry name" value="Flagellin_C"/>
    <property type="match status" value="1"/>
</dbReference>
<dbReference type="RefSeq" id="WP_046800572.1">
    <property type="nucleotide sequence ID" value="NZ_LT009723.1"/>
</dbReference>
<dbReference type="SUPFAM" id="SSF64518">
    <property type="entry name" value="Phase 1 flagellin"/>
    <property type="match status" value="1"/>
</dbReference>
<evidence type="ECO:0000313" key="6">
    <source>
        <dbReference type="EMBL" id="CUX33884.1"/>
    </source>
</evidence>
<comment type="function">
    <text evidence="3">Flagellin is the subunit protein which polymerizes to form the filaments of bacterial flagella.</text>
</comment>
<proteinExistence type="inferred from homology"/>
<dbReference type="InterPro" id="IPR046358">
    <property type="entry name" value="Flagellin_C"/>
</dbReference>
<comment type="subcellular location">
    <subcellularLocation>
        <location evidence="3">Secreted</location>
    </subcellularLocation>
    <subcellularLocation>
        <location evidence="3">Bacterial flagellum</location>
    </subcellularLocation>
</comment>
<organism evidence="6 7">
    <name type="scientific">Agrobacterium tomkonis CFBP 6623</name>
    <dbReference type="NCBI Taxonomy" id="1183432"/>
    <lineage>
        <taxon>Bacteria</taxon>
        <taxon>Pseudomonadati</taxon>
        <taxon>Pseudomonadota</taxon>
        <taxon>Alphaproteobacteria</taxon>
        <taxon>Hyphomicrobiales</taxon>
        <taxon>Rhizobiaceae</taxon>
        <taxon>Rhizobium/Agrobacterium group</taxon>
        <taxon>Agrobacterium</taxon>
        <taxon>Agrobacterium tumefaciens complex</taxon>
    </lineage>
</organism>
<dbReference type="PANTHER" id="PTHR42792">
    <property type="entry name" value="FLAGELLIN"/>
    <property type="match status" value="1"/>
</dbReference>
<dbReference type="GO" id="GO:0005576">
    <property type="term" value="C:extracellular region"/>
    <property type="evidence" value="ECO:0007669"/>
    <property type="project" value="UniProtKB-SubCell"/>
</dbReference>
<dbReference type="AlphaFoldDB" id="A0A1S7QB76"/>
<evidence type="ECO:0000256" key="2">
    <source>
        <dbReference type="ARBA" id="ARBA00023143"/>
    </source>
</evidence>
<protein>
    <recommendedName>
        <fullName evidence="3">Flagellin</fullName>
    </recommendedName>
</protein>
<sequence>MTSILTNVAAMSALQTLRSIGQNMETTQDRVSSGQRVGEASDNAAYWSIATTMRSDNGALSAVQDALGLGAAKVDTAYSGMESSIDVVKEIKNKLVAAREPGVDKSKIQEEIKQLQDQLKSISSSSSFSGENWLQATVSNGAGELKNVTKQIVGSFIRDAAGNVSVKTVNVDLSRNTVLFDTSSGAAKDKQGVLDSYAYFSSTGSYKLFEITNDSDGVGAAQPVTKVAAAKVYTEAQLKGLKEATAGTAVTFTTAAATGIVTIANADTTTPNVNGTYFNLGNDQYVKINTTAPTAPATKTNIAVGLDGTTKIYLEEGADAQLATQLTYSLTSLDITKDLTGTFKNSDGSAVSENQYLDAMVSFVDKQLQSMTSAAADLGSVKMRIELQENFVNKLTDSLDKGIGRLVDAEMNEESTMLKALQTQQQLAVQALSIANNDSQSILSLFR</sequence>
<keyword evidence="6" id="KW-0969">Cilium</keyword>
<dbReference type="InterPro" id="IPR001492">
    <property type="entry name" value="Flagellin"/>
</dbReference>
<dbReference type="GO" id="GO:0009288">
    <property type="term" value="C:bacterial-type flagellum"/>
    <property type="evidence" value="ECO:0007669"/>
    <property type="project" value="UniProtKB-SubCell"/>
</dbReference>
<dbReference type="Gene3D" id="1.20.1330.10">
    <property type="entry name" value="f41 fragment of flagellin, N-terminal domain"/>
    <property type="match status" value="1"/>
</dbReference>
<feature type="domain" description="Flagellin N-terminal" evidence="4">
    <location>
        <begin position="4"/>
        <end position="137"/>
    </location>
</feature>
<dbReference type="EMBL" id="FBWK01000037">
    <property type="protein sequence ID" value="CUX33884.1"/>
    <property type="molecule type" value="Genomic_DNA"/>
</dbReference>
<dbReference type="STRING" id="1183432.AGR3A_Cc420146"/>
<reference evidence="7" key="1">
    <citation type="submission" date="2016-01" db="EMBL/GenBank/DDBJ databases">
        <authorList>
            <person name="Regsiter A."/>
            <person name="william w."/>
        </authorList>
    </citation>
    <scope>NUCLEOTIDE SEQUENCE [LARGE SCALE GENOMIC DNA]</scope>
    <source>
        <strain evidence="7">CFBP 6623</strain>
    </source>
</reference>
<dbReference type="PANTHER" id="PTHR42792:SF2">
    <property type="entry name" value="FLAGELLIN"/>
    <property type="match status" value="1"/>
</dbReference>
<dbReference type="PRINTS" id="PR00207">
    <property type="entry name" value="FLAGELLIN"/>
</dbReference>
<dbReference type="InterPro" id="IPR001029">
    <property type="entry name" value="Flagellin_N"/>
</dbReference>
<name>A0A1S7QB76_9HYPH</name>
<comment type="similarity">
    <text evidence="1 3">Belongs to the bacterial flagellin family.</text>
</comment>
<keyword evidence="7" id="KW-1185">Reference proteome</keyword>